<protein>
    <recommendedName>
        <fullName evidence="2">histidine kinase</fullName>
        <ecNumber evidence="2">2.7.13.3</ecNumber>
    </recommendedName>
</protein>
<accession>A0ABP5GA54</accession>
<dbReference type="InterPro" id="IPR036890">
    <property type="entry name" value="HATPase_C_sf"/>
</dbReference>
<keyword evidence="7" id="KW-0067">ATP-binding</keyword>
<dbReference type="PANTHER" id="PTHR24421:SF10">
    <property type="entry name" value="NITRATE_NITRITE SENSOR PROTEIN NARQ"/>
    <property type="match status" value="1"/>
</dbReference>
<keyword evidence="9" id="KW-0812">Transmembrane</keyword>
<evidence type="ECO:0000313" key="13">
    <source>
        <dbReference type="Proteomes" id="UP001403094"/>
    </source>
</evidence>
<dbReference type="RefSeq" id="WP_019432930.1">
    <property type="nucleotide sequence ID" value="NZ_BAAANQ010000001.1"/>
</dbReference>
<keyword evidence="3" id="KW-0597">Phosphoprotein</keyword>
<feature type="transmembrane region" description="Helical" evidence="9">
    <location>
        <begin position="152"/>
        <end position="175"/>
    </location>
</feature>
<feature type="domain" description="Signal transduction histidine kinase subgroup 3 dimerisation and phosphoacceptor" evidence="10">
    <location>
        <begin position="212"/>
        <end position="278"/>
    </location>
</feature>
<dbReference type="Pfam" id="PF07730">
    <property type="entry name" value="HisKA_3"/>
    <property type="match status" value="1"/>
</dbReference>
<dbReference type="InterPro" id="IPR011712">
    <property type="entry name" value="Sig_transdc_His_kin_sub3_dim/P"/>
</dbReference>
<keyword evidence="9" id="KW-1133">Transmembrane helix</keyword>
<comment type="catalytic activity">
    <reaction evidence="1">
        <text>ATP + protein L-histidine = ADP + protein N-phospho-L-histidine.</text>
        <dbReference type="EC" id="2.7.13.3"/>
    </reaction>
</comment>
<dbReference type="Proteomes" id="UP001403094">
    <property type="component" value="Unassembled WGS sequence"/>
</dbReference>
<evidence type="ECO:0000256" key="4">
    <source>
        <dbReference type="ARBA" id="ARBA00022679"/>
    </source>
</evidence>
<feature type="transmembrane region" description="Helical" evidence="9">
    <location>
        <begin position="113"/>
        <end position="140"/>
    </location>
</feature>
<evidence type="ECO:0000256" key="3">
    <source>
        <dbReference type="ARBA" id="ARBA00022553"/>
    </source>
</evidence>
<evidence type="ECO:0000256" key="7">
    <source>
        <dbReference type="ARBA" id="ARBA00022840"/>
    </source>
</evidence>
<proteinExistence type="predicted"/>
<dbReference type="EMBL" id="BAAANQ010000001">
    <property type="protein sequence ID" value="GAA2042709.1"/>
    <property type="molecule type" value="Genomic_DNA"/>
</dbReference>
<feature type="domain" description="Putative sensor" evidence="11">
    <location>
        <begin position="29"/>
        <end position="184"/>
    </location>
</feature>
<organism evidence="12 13">
    <name type="scientific">Streptomyces cheonanensis</name>
    <dbReference type="NCBI Taxonomy" id="312720"/>
    <lineage>
        <taxon>Bacteria</taxon>
        <taxon>Bacillati</taxon>
        <taxon>Actinomycetota</taxon>
        <taxon>Actinomycetes</taxon>
        <taxon>Kitasatosporales</taxon>
        <taxon>Streptomycetaceae</taxon>
        <taxon>Streptomyces</taxon>
    </lineage>
</organism>
<feature type="transmembrane region" description="Helical" evidence="9">
    <location>
        <begin position="26"/>
        <end position="46"/>
    </location>
</feature>
<evidence type="ECO:0000256" key="5">
    <source>
        <dbReference type="ARBA" id="ARBA00022741"/>
    </source>
</evidence>
<name>A0ABP5GA54_9ACTN</name>
<keyword evidence="6 12" id="KW-0418">Kinase</keyword>
<dbReference type="SUPFAM" id="SSF55874">
    <property type="entry name" value="ATPase domain of HSP90 chaperone/DNA topoisomerase II/histidine kinase"/>
    <property type="match status" value="1"/>
</dbReference>
<dbReference type="InterPro" id="IPR025828">
    <property type="entry name" value="Put_sensor_dom"/>
</dbReference>
<gene>
    <name evidence="12" type="ORF">GCM10009757_06500</name>
</gene>
<reference evidence="13" key="1">
    <citation type="journal article" date="2019" name="Int. J. Syst. Evol. Microbiol.">
        <title>The Global Catalogue of Microorganisms (GCM) 10K type strain sequencing project: providing services to taxonomists for standard genome sequencing and annotation.</title>
        <authorList>
            <consortium name="The Broad Institute Genomics Platform"/>
            <consortium name="The Broad Institute Genome Sequencing Center for Infectious Disease"/>
            <person name="Wu L."/>
            <person name="Ma J."/>
        </authorList>
    </citation>
    <scope>NUCLEOTIDE SEQUENCE [LARGE SCALE GENOMIC DNA]</scope>
    <source>
        <strain evidence="13">JCM 14549</strain>
    </source>
</reference>
<evidence type="ECO:0000256" key="9">
    <source>
        <dbReference type="SAM" id="Phobius"/>
    </source>
</evidence>
<dbReference type="Pfam" id="PF13796">
    <property type="entry name" value="Sensor"/>
    <property type="match status" value="1"/>
</dbReference>
<dbReference type="Gene3D" id="1.20.5.1930">
    <property type="match status" value="1"/>
</dbReference>
<feature type="transmembrane region" description="Helical" evidence="9">
    <location>
        <begin position="52"/>
        <end position="69"/>
    </location>
</feature>
<evidence type="ECO:0000259" key="11">
    <source>
        <dbReference type="Pfam" id="PF13796"/>
    </source>
</evidence>
<evidence type="ECO:0000313" key="12">
    <source>
        <dbReference type="EMBL" id="GAA2042709.1"/>
    </source>
</evidence>
<evidence type="ECO:0000256" key="6">
    <source>
        <dbReference type="ARBA" id="ARBA00022777"/>
    </source>
</evidence>
<comment type="caution">
    <text evidence="12">The sequence shown here is derived from an EMBL/GenBank/DDBJ whole genome shotgun (WGS) entry which is preliminary data.</text>
</comment>
<keyword evidence="4" id="KW-0808">Transferase</keyword>
<evidence type="ECO:0000259" key="10">
    <source>
        <dbReference type="Pfam" id="PF07730"/>
    </source>
</evidence>
<dbReference type="EC" id="2.7.13.3" evidence="2"/>
<dbReference type="Gene3D" id="3.30.565.10">
    <property type="entry name" value="Histidine kinase-like ATPase, C-terminal domain"/>
    <property type="match status" value="1"/>
</dbReference>
<dbReference type="GO" id="GO:0016301">
    <property type="term" value="F:kinase activity"/>
    <property type="evidence" value="ECO:0007669"/>
    <property type="project" value="UniProtKB-KW"/>
</dbReference>
<dbReference type="PANTHER" id="PTHR24421">
    <property type="entry name" value="NITRATE/NITRITE SENSOR PROTEIN NARX-RELATED"/>
    <property type="match status" value="1"/>
</dbReference>
<evidence type="ECO:0000256" key="2">
    <source>
        <dbReference type="ARBA" id="ARBA00012438"/>
    </source>
</evidence>
<sequence>MRPRTAWQALTHAPLSFLRTGWPWRALGYLLSGVVFGAVAAVVLLALAAAGLVTLLPLPAVALSGIWVARVERLRLRLVDPDPVPDPHRAPDAPGLRAWLGTRLREPATWRELGFTAVSLTALWWMDVLVLGFALVVPVLLMLSPVDDPGAWPALVAGVALLPAAPYTISAWAGARAMLARQILMPRDGELGRELTEVRASRARLVDAFDAERRRIERDLHDGAQQRLVSVGVMLGMAQLDAEPGSAVGRRLAAAREEIGVAVAELRELGRGVHPAALTDHGLAAAVENLTARSVLPVTVDVRLPRRLPAAVESAAYFVIAEALANAAKHSGAERAEVTARLTPGLLTVAVRDDGTGGADPGGGSGLVGLADRVAAAGGRLRISSPAGGPTLLQVEIPCR</sequence>
<keyword evidence="9" id="KW-0472">Membrane</keyword>
<keyword evidence="8" id="KW-0902">Two-component regulatory system</keyword>
<dbReference type="InterPro" id="IPR050482">
    <property type="entry name" value="Sensor_HK_TwoCompSys"/>
</dbReference>
<keyword evidence="13" id="KW-1185">Reference proteome</keyword>
<keyword evidence="5" id="KW-0547">Nucleotide-binding</keyword>
<evidence type="ECO:0000256" key="8">
    <source>
        <dbReference type="ARBA" id="ARBA00023012"/>
    </source>
</evidence>
<evidence type="ECO:0000256" key="1">
    <source>
        <dbReference type="ARBA" id="ARBA00000085"/>
    </source>
</evidence>